<dbReference type="PANTHER" id="PTHR30367">
    <property type="entry name" value="P-HYDROXYBENZOIC ACID EFFLUX PUMP SUBUNIT AAEA-RELATED"/>
    <property type="match status" value="1"/>
</dbReference>
<protein>
    <submittedName>
        <fullName evidence="11">Efflux transporter, membrane fusion protein</fullName>
    </submittedName>
</protein>
<feature type="domain" description="p-hydroxybenzoic acid efflux pump subunit AaeA-like beta-barrel" evidence="10">
    <location>
        <begin position="187"/>
        <end position="283"/>
    </location>
</feature>
<dbReference type="Gene3D" id="2.40.30.170">
    <property type="match status" value="1"/>
</dbReference>
<keyword evidence="12" id="KW-1185">Reference proteome</keyword>
<comment type="subcellular location">
    <subcellularLocation>
        <location evidence="1">Membrane</location>
        <topology evidence="1">Single-pass membrane protein</topology>
    </subcellularLocation>
</comment>
<dbReference type="Proteomes" id="UP000029443">
    <property type="component" value="Unassembled WGS sequence"/>
</dbReference>
<dbReference type="Pfam" id="PF25876">
    <property type="entry name" value="HH_MFP_RND"/>
    <property type="match status" value="1"/>
</dbReference>
<keyword evidence="3 7" id="KW-0812">Transmembrane</keyword>
<dbReference type="Gene3D" id="1.10.287.470">
    <property type="entry name" value="Helix hairpin bin"/>
    <property type="match status" value="1"/>
</dbReference>
<evidence type="ECO:0000256" key="1">
    <source>
        <dbReference type="ARBA" id="ARBA00004167"/>
    </source>
</evidence>
<comment type="caution">
    <text evidence="11">The sequence shown here is derived from an EMBL/GenBank/DDBJ whole genome shotgun (WGS) entry which is preliminary data.</text>
</comment>
<comment type="similarity">
    <text evidence="2">Belongs to the membrane fusion protein (MFP) (TC 8.A.1) family.</text>
</comment>
<evidence type="ECO:0000256" key="4">
    <source>
        <dbReference type="ARBA" id="ARBA00022989"/>
    </source>
</evidence>
<sequence length="292" mass="32704">MQQPLRILLTVVLVILALLAGNWVWNYYLYAPWTRDGKVRAEIITLSPDVSGWVSELHIRDDQTVQQGDPLFRIDDIRYRATLARAEAQLLHEQESLRLAEHQYERRKRLHAGNSISREELDSARIEAQLAAANVALAEAELASARINLERTRVEAPADGTIVNLTLQQGNFVNQGTPVVSMVKTGSFYVTGYFEETKLPMVEVGQRATVVLMNGARKLRGKVTSVGQAIANANTQTDGQLLPQVQQTFNWVRLAQRIPVHIELDHIPDDILLAAGMTATVRLHEQDTKSEQ</sequence>
<dbReference type="RefSeq" id="WP_035244678.1">
    <property type="nucleotide sequence ID" value="NZ_ARXU01000001.1"/>
</dbReference>
<organism evidence="11 12">
    <name type="scientific">Alcanivorax jadensis T9</name>
    <dbReference type="NCBI Taxonomy" id="1177181"/>
    <lineage>
        <taxon>Bacteria</taxon>
        <taxon>Pseudomonadati</taxon>
        <taxon>Pseudomonadota</taxon>
        <taxon>Gammaproteobacteria</taxon>
        <taxon>Oceanospirillales</taxon>
        <taxon>Alcanivoracaceae</taxon>
        <taxon>Alcanivorax</taxon>
    </lineage>
</organism>
<evidence type="ECO:0000256" key="3">
    <source>
        <dbReference type="ARBA" id="ARBA00022692"/>
    </source>
</evidence>
<proteinExistence type="inferred from homology"/>
<keyword evidence="5 7" id="KW-0472">Membrane</keyword>
<dbReference type="Pfam" id="PF25917">
    <property type="entry name" value="BSH_RND"/>
    <property type="match status" value="1"/>
</dbReference>
<dbReference type="InterPro" id="IPR006143">
    <property type="entry name" value="RND_pump_MFP"/>
</dbReference>
<keyword evidence="6" id="KW-0175">Coiled coil</keyword>
<name>A0ABR4WHM8_9GAMM</name>
<evidence type="ECO:0000256" key="7">
    <source>
        <dbReference type="SAM" id="Phobius"/>
    </source>
</evidence>
<feature type="coiled-coil region" evidence="6">
    <location>
        <begin position="83"/>
        <end position="155"/>
    </location>
</feature>
<feature type="domain" description="Multidrug resistance protein MdtA-like alpha-helical hairpin" evidence="8">
    <location>
        <begin position="82"/>
        <end position="151"/>
    </location>
</feature>
<evidence type="ECO:0000313" key="11">
    <source>
        <dbReference type="EMBL" id="KGD63108.1"/>
    </source>
</evidence>
<gene>
    <name evidence="11" type="ORF">T9A_00428</name>
</gene>
<accession>A0ABR4WHM8</accession>
<feature type="domain" description="Multidrug resistance protein MdtA-like barrel-sandwich hybrid" evidence="9">
    <location>
        <begin position="43"/>
        <end position="180"/>
    </location>
</feature>
<dbReference type="Pfam" id="PF25963">
    <property type="entry name" value="Beta-barrel_AAEA"/>
    <property type="match status" value="1"/>
</dbReference>
<dbReference type="NCBIfam" id="TIGR01730">
    <property type="entry name" value="RND_mfp"/>
    <property type="match status" value="1"/>
</dbReference>
<dbReference type="InterPro" id="IPR058625">
    <property type="entry name" value="MdtA-like_BSH"/>
</dbReference>
<evidence type="ECO:0000259" key="9">
    <source>
        <dbReference type="Pfam" id="PF25917"/>
    </source>
</evidence>
<dbReference type="SUPFAM" id="SSF111369">
    <property type="entry name" value="HlyD-like secretion proteins"/>
    <property type="match status" value="1"/>
</dbReference>
<evidence type="ECO:0000256" key="6">
    <source>
        <dbReference type="SAM" id="Coils"/>
    </source>
</evidence>
<evidence type="ECO:0000259" key="8">
    <source>
        <dbReference type="Pfam" id="PF25876"/>
    </source>
</evidence>
<dbReference type="EMBL" id="ARXU01000001">
    <property type="protein sequence ID" value="KGD63108.1"/>
    <property type="molecule type" value="Genomic_DNA"/>
</dbReference>
<dbReference type="InterPro" id="IPR050393">
    <property type="entry name" value="MFP_Efflux_Pump"/>
</dbReference>
<evidence type="ECO:0000256" key="5">
    <source>
        <dbReference type="ARBA" id="ARBA00023136"/>
    </source>
</evidence>
<evidence type="ECO:0000259" key="10">
    <source>
        <dbReference type="Pfam" id="PF25963"/>
    </source>
</evidence>
<evidence type="ECO:0000256" key="2">
    <source>
        <dbReference type="ARBA" id="ARBA00009477"/>
    </source>
</evidence>
<dbReference type="InterPro" id="IPR058624">
    <property type="entry name" value="MdtA-like_HH"/>
</dbReference>
<feature type="transmembrane region" description="Helical" evidence="7">
    <location>
        <begin position="7"/>
        <end position="25"/>
    </location>
</feature>
<evidence type="ECO:0000313" key="12">
    <source>
        <dbReference type="Proteomes" id="UP000029443"/>
    </source>
</evidence>
<dbReference type="PANTHER" id="PTHR30367:SF12">
    <property type="entry name" value="P-HYDROXYBENZOIC ACID EFFLUX PUMP SUBUNIT AAEA"/>
    <property type="match status" value="1"/>
</dbReference>
<reference evidence="11 12" key="1">
    <citation type="submission" date="2012-09" db="EMBL/GenBank/DDBJ databases">
        <title>Genome Sequence of alkane-degrading Bacterium Alcanivorax jadensis T9.</title>
        <authorList>
            <person name="Lai Q."/>
            <person name="Shao Z."/>
        </authorList>
    </citation>
    <scope>NUCLEOTIDE SEQUENCE [LARGE SCALE GENOMIC DNA]</scope>
    <source>
        <strain evidence="11 12">T9</strain>
    </source>
</reference>
<keyword evidence="4 7" id="KW-1133">Transmembrane helix</keyword>
<dbReference type="InterPro" id="IPR058634">
    <property type="entry name" value="AaeA-lik-b-barrel"/>
</dbReference>